<feature type="compositionally biased region" description="Basic and acidic residues" evidence="10">
    <location>
        <begin position="1456"/>
        <end position="1468"/>
    </location>
</feature>
<feature type="domain" description="PHD-type" evidence="11">
    <location>
        <begin position="402"/>
        <end position="452"/>
    </location>
</feature>
<dbReference type="CDD" id="cd22026">
    <property type="entry name" value="HMG-box_KMT2C"/>
    <property type="match status" value="1"/>
</dbReference>
<evidence type="ECO:0000256" key="3">
    <source>
        <dbReference type="ARBA" id="ARBA00022737"/>
    </source>
</evidence>
<dbReference type="InterPro" id="IPR011011">
    <property type="entry name" value="Znf_FYVE_PHD"/>
</dbReference>
<keyword evidence="4 9" id="KW-0863">Zinc-finger</keyword>
<feature type="compositionally biased region" description="Basic and acidic residues" evidence="10">
    <location>
        <begin position="707"/>
        <end position="716"/>
    </location>
</feature>
<feature type="compositionally biased region" description="Polar residues" evidence="10">
    <location>
        <begin position="928"/>
        <end position="940"/>
    </location>
</feature>
<feature type="compositionally biased region" description="Pro residues" evidence="10">
    <location>
        <begin position="1981"/>
        <end position="1990"/>
    </location>
</feature>
<dbReference type="SMART" id="SM00184">
    <property type="entry name" value="RING"/>
    <property type="match status" value="4"/>
</dbReference>
<dbReference type="SUPFAM" id="SSF57903">
    <property type="entry name" value="FYVE/PHD zinc finger"/>
    <property type="match status" value="6"/>
</dbReference>
<keyword evidence="2" id="KW-0479">Metal-binding</keyword>
<evidence type="ECO:0000256" key="2">
    <source>
        <dbReference type="ARBA" id="ARBA00022723"/>
    </source>
</evidence>
<feature type="domain" description="RING-type" evidence="12">
    <location>
        <begin position="405"/>
        <end position="450"/>
    </location>
</feature>
<feature type="region of interest" description="Disordered" evidence="10">
    <location>
        <begin position="1544"/>
        <end position="1578"/>
    </location>
</feature>
<feature type="compositionally biased region" description="Basic residues" evidence="10">
    <location>
        <begin position="1258"/>
        <end position="1269"/>
    </location>
</feature>
<dbReference type="PROSITE" id="PS50089">
    <property type="entry name" value="ZF_RING_2"/>
    <property type="match status" value="1"/>
</dbReference>
<evidence type="ECO:0000259" key="13">
    <source>
        <dbReference type="PROSITE" id="PS51805"/>
    </source>
</evidence>
<feature type="compositionally biased region" description="Basic and acidic residues" evidence="10">
    <location>
        <begin position="1287"/>
        <end position="1333"/>
    </location>
</feature>
<dbReference type="Gene3D" id="3.30.40.10">
    <property type="entry name" value="Zinc/RING finger domain, C3HC4 (zinc finger)"/>
    <property type="match status" value="5"/>
</dbReference>
<dbReference type="FunFam" id="3.30.40.10:FF:000080">
    <property type="entry name" value="Histone-lysine N-methyltransferase 2C"/>
    <property type="match status" value="1"/>
</dbReference>
<gene>
    <name evidence="14" type="ORF">AAFF_G00249450</name>
</gene>
<dbReference type="SMART" id="SM00249">
    <property type="entry name" value="PHD"/>
    <property type="match status" value="6"/>
</dbReference>
<feature type="region of interest" description="Disordered" evidence="10">
    <location>
        <begin position="1447"/>
        <end position="1507"/>
    </location>
</feature>
<evidence type="ECO:0000256" key="7">
    <source>
        <dbReference type="ARBA" id="ARBA00023163"/>
    </source>
</evidence>
<feature type="region of interest" description="Disordered" evidence="10">
    <location>
        <begin position="1703"/>
        <end position="1741"/>
    </location>
</feature>
<feature type="domain" description="PHD-type" evidence="11">
    <location>
        <begin position="449"/>
        <end position="499"/>
    </location>
</feature>
<feature type="region of interest" description="Disordered" evidence="10">
    <location>
        <begin position="693"/>
        <end position="999"/>
    </location>
</feature>
<comment type="subcellular location">
    <subcellularLocation>
        <location evidence="1">Nucleus</location>
    </subcellularLocation>
</comment>
<dbReference type="InterPro" id="IPR034732">
    <property type="entry name" value="EPHD"/>
</dbReference>
<feature type="compositionally biased region" description="Basic and acidic residues" evidence="10">
    <location>
        <begin position="126"/>
        <end position="136"/>
    </location>
</feature>
<feature type="domain" description="PHD-type" evidence="11">
    <location>
        <begin position="1143"/>
        <end position="1198"/>
    </location>
</feature>
<feature type="compositionally biased region" description="Polar residues" evidence="10">
    <location>
        <begin position="159"/>
        <end position="168"/>
    </location>
</feature>
<dbReference type="InterPro" id="IPR001965">
    <property type="entry name" value="Znf_PHD"/>
</dbReference>
<dbReference type="GO" id="GO:0045944">
    <property type="term" value="P:positive regulation of transcription by RNA polymerase II"/>
    <property type="evidence" value="ECO:0007669"/>
    <property type="project" value="TreeGrafter"/>
</dbReference>
<feature type="domain" description="PHD-type" evidence="13">
    <location>
        <begin position="285"/>
        <end position="392"/>
    </location>
</feature>
<feature type="compositionally biased region" description="Basic and acidic residues" evidence="10">
    <location>
        <begin position="1874"/>
        <end position="1887"/>
    </location>
</feature>
<sequence length="2221" mass="239771">MSSEDKSLEAASDPGPSPPPGSAGATPTGSPAPTDRRPRGRPRKDAVAPTPAPSPAPSPRPKKKQRRSVLSFRRSGGLVLSAGSGPRGLVSGPWFNVPLPARDGTVPAGPVRRAAMKAEPCAGAVEMDRWRGPSRRDRSRSRGRAVADDEDSMDGMESAQETETNGQREASRSEPAGSAEGPVEDGSPGPLPGGSEPHDDSAGPSAAAATQTKSSEQLCAFCYCGERSLLGQGELRSFAPTPGYAPPHRPDRRGSTEDHGDTSPTHNSSGPKTAHSPREEPASKFWDELGQVGLPDDINVQTLFDISGQCLAHQRCAEWSENVYQEESQSLCNVDRAVDSGSTEYCAYCKRLGASIKCCVEPCGRMYHYPCAAAAGTFQNIRGHTLLCPDHIQLAVERSQEEASCALCDSSGDLLDQLFCTSCGQHYHGMCLDIVATPVKRAGWQCPECKVCQTCKNPGEDSKMLVCDTCDKGYHTFCLQPAMDSLPTNGWRCQNCRVCVQCGSRTSGQWHHSCMLCDGCYQQQDSTPVCGLCRTPLTPEGQRDLLSCHVCKRWLHLDCERQAEGDADLQVRDDYVCADCRQVELAELEAERARAQEVREGGAASPEPLSEPSGDDVMEGVFLQDRMANETAISDIQKRFTSAMASAREIQVTVTVMESPESPPQTVEEPDPPSLVTAYRKADVVLDADVGTIETTQTESQPQEVAQEAREEREAESPGEPASPPTKEPTAEPEAVQEEEEEEPMDVPPPAEPSGSDAAVEVTTPEPQVEPALEEEEGRGGGRGGGGGGGGGREGSPARAGRARGRPWSPGGPGEQPRRRDGHHPGERAQLLRPQPPGRGRGPEAAPRGGGALRRHPEARPFAPPHVGLPQGAVPSASPSAGGEHGGNVPSTTFIPVTPKIGMGKPAISKRKFSPGRPRAKQGARSAYGNTHSPSWSLDQSEGWDSPKTRQSPNAHTWSSKVGRGSGFPGRRRPRGAGLSGRGGRGRSKPKNGISPVAAPGVQLGLLDTPYPVKEEEENAMHNTVVMFSSSDTFTLKQDMCVVCGSFGQGTEGRLLACAQCGQCYHPFCVSVKITRVVLSKGWRCLECTVYHTYCLDPPLQTVPKDSWKCKWCVSCTQCGATSPGLRCEWQSNYTQCAPCASLTTCPVCLRSYCEEELIVQCRQCDRWIHAACQSLNTEEEVENAADNSFDCTMCRVHVMPAQVATATACTESIEPPVTPQFMAKIKELDPAKTYTQDGVCLTESGLSQLQSLAAAASRRKRPKPKLKLKIINQNSVAVLQTPPDPQSEHSRDGDMDDSREGDHLDCEGKSDSSPEREPADEEGKGAEGADVAKKRKRKPYRPGIGGFMVRQRSRTGQGKAKRSLSRKDSSGGSVLENPLGKEEVSAGWSEAMPDTPVEESTPGLECLEKTKKRYRKKKTKLEEAFPSYLQEAFFGKELLDKSKQNKQALETGLSDDERGQALADRKPPSASFLDPSSDPLLSAAATPISSKPGAPNNPEDPLADLSQVLNTDADILGMLSSDLVKSSDDSGLDICPFQVENPPSPFGLDIGPLTDDSVAPPQPHPSRGPRTLPEEPLDSILSPELDKMVTDGAILSKLYKIPELEGKDVEELFTAVLSPSTSQPPQLPHPQPSAAVPPPSGPTMPLSNPGNGMFPRMPMMNGMIGHGPHFVATPLSPGAGPCVSTPFPPLHRLPFPDNARDKKFSPMGREGAAPWSTPGPGPGPAPTPLQEGEADTMSNAQRSTLKWEKEETLGEMATVAPVLYTNVNFPNLREEFPDWSTRVKQIAKLWRKASSQERAPYVQKARDNRAALRINKVQLSNESLKRQQQQQQQQQQHQQQQQQQHPQHLQQQPPDAFDPAISLETDSLFKDPLKHKESEHEQEWKFRQQMRQKSKQQAKIEATQKLEQVKSEQQQLQQQQQQLGGQADGENPGSGSQSPTTPQTSNGNMSPRQPVASKEGYGRPQLPGKSAPDPDDVFLRPPPPPPPPAGSRTPAQDSCLQVQLSQPQSPQVFSPGSSGSRPSSPWDPYAKMVGTPRPPPMGSTTPRRNSESGKSPRSLPEPPERGRPSPAHESFGSPTSMGSDPYAKPPDTPRPVAATDPFLKPMGPPKPNLGSEQQGRHTMVSLAGDTFVRPALRNEVYQRMAQNRMILSDPYSRPLLTPIPGSNESGSVPLFKMPMPPPQSQDSYGSGHSGQRRGSVDPYERPVLTPGPQMDSLKVK</sequence>
<dbReference type="Gene3D" id="1.10.30.10">
    <property type="entry name" value="High mobility group box domain"/>
    <property type="match status" value="1"/>
</dbReference>
<feature type="region of interest" description="Disordered" evidence="10">
    <location>
        <begin position="1619"/>
        <end position="1650"/>
    </location>
</feature>
<evidence type="ECO:0000256" key="6">
    <source>
        <dbReference type="ARBA" id="ARBA00023015"/>
    </source>
</evidence>
<dbReference type="InterPro" id="IPR047004">
    <property type="entry name" value="KMT2C_PHD2"/>
</dbReference>
<feature type="region of interest" description="Disordered" evidence="10">
    <location>
        <begin position="594"/>
        <end position="616"/>
    </location>
</feature>
<protein>
    <submittedName>
        <fullName evidence="14">Uncharacterized protein</fullName>
    </submittedName>
</protein>
<dbReference type="InterPro" id="IPR019787">
    <property type="entry name" value="Znf_PHD-finger"/>
</dbReference>
<dbReference type="SUPFAM" id="SSF47095">
    <property type="entry name" value="HMG-box"/>
    <property type="match status" value="1"/>
</dbReference>
<dbReference type="PANTHER" id="PTHR45888">
    <property type="entry name" value="HL01030P-RELATED"/>
    <property type="match status" value="1"/>
</dbReference>
<dbReference type="InterPro" id="IPR036910">
    <property type="entry name" value="HMG_box_dom_sf"/>
</dbReference>
<feature type="region of interest" description="Disordered" evidence="10">
    <location>
        <begin position="236"/>
        <end position="280"/>
    </location>
</feature>
<keyword evidence="7" id="KW-0804">Transcription</keyword>
<dbReference type="PROSITE" id="PS50016">
    <property type="entry name" value="ZF_PHD_2"/>
    <property type="match status" value="5"/>
</dbReference>
<feature type="compositionally biased region" description="Basic and acidic residues" evidence="10">
    <location>
        <begin position="248"/>
        <end position="261"/>
    </location>
</feature>
<evidence type="ECO:0000256" key="10">
    <source>
        <dbReference type="SAM" id="MobiDB-lite"/>
    </source>
</evidence>
<feature type="compositionally biased region" description="Basic and acidic residues" evidence="10">
    <location>
        <begin position="816"/>
        <end position="827"/>
    </location>
</feature>
<feature type="compositionally biased region" description="Pro residues" evidence="10">
    <location>
        <begin position="1718"/>
        <end position="1728"/>
    </location>
</feature>
<keyword evidence="15" id="KW-1185">Reference proteome</keyword>
<keyword evidence="8" id="KW-0539">Nucleus</keyword>
<evidence type="ECO:0000256" key="4">
    <source>
        <dbReference type="ARBA" id="ARBA00022771"/>
    </source>
</evidence>
<keyword evidence="3" id="KW-0677">Repeat</keyword>
<feature type="compositionally biased region" description="Pro residues" evidence="10">
    <location>
        <begin position="50"/>
        <end position="59"/>
    </location>
</feature>
<comment type="caution">
    <text evidence="14">The sequence shown here is derived from an EMBL/GenBank/DDBJ whole genome shotgun (WGS) entry which is preliminary data.</text>
</comment>
<feature type="region of interest" description="Disordered" evidence="10">
    <location>
        <begin position="1822"/>
        <end position="1860"/>
    </location>
</feature>
<feature type="compositionally biased region" description="Gly residues" evidence="10">
    <location>
        <begin position="781"/>
        <end position="794"/>
    </location>
</feature>
<feature type="compositionally biased region" description="Low complexity" evidence="10">
    <location>
        <begin position="1828"/>
        <end position="1855"/>
    </location>
</feature>
<feature type="region of interest" description="Disordered" evidence="10">
    <location>
        <begin position="2162"/>
        <end position="2221"/>
    </location>
</feature>
<dbReference type="PANTHER" id="PTHR45888:SF1">
    <property type="entry name" value="HISTONE-LYSINE N-METHYLTRANSFERASE 2C"/>
    <property type="match status" value="1"/>
</dbReference>
<dbReference type="CDD" id="cd15511">
    <property type="entry name" value="PHD3_KMT2C"/>
    <property type="match status" value="1"/>
</dbReference>
<dbReference type="GO" id="GO:0003713">
    <property type="term" value="F:transcription coactivator activity"/>
    <property type="evidence" value="ECO:0007669"/>
    <property type="project" value="TreeGrafter"/>
</dbReference>
<feature type="region of interest" description="Disordered" evidence="10">
    <location>
        <begin position="1"/>
        <end position="210"/>
    </location>
</feature>
<feature type="compositionally biased region" description="Acidic residues" evidence="10">
    <location>
        <begin position="735"/>
        <end position="745"/>
    </location>
</feature>
<feature type="compositionally biased region" description="Polar residues" evidence="10">
    <location>
        <begin position="2043"/>
        <end position="2056"/>
    </location>
</feature>
<evidence type="ECO:0000259" key="11">
    <source>
        <dbReference type="PROSITE" id="PS50016"/>
    </source>
</evidence>
<feature type="domain" description="PHD-type" evidence="11">
    <location>
        <begin position="1038"/>
        <end position="1091"/>
    </location>
</feature>
<evidence type="ECO:0000256" key="9">
    <source>
        <dbReference type="PROSITE-ProRule" id="PRU00175"/>
    </source>
</evidence>
<evidence type="ECO:0000256" key="1">
    <source>
        <dbReference type="ARBA" id="ARBA00004123"/>
    </source>
</evidence>
<dbReference type="InterPro" id="IPR013083">
    <property type="entry name" value="Znf_RING/FYVE/PHD"/>
</dbReference>
<accession>A0AAD7W3G9</accession>
<dbReference type="GO" id="GO:0042800">
    <property type="term" value="F:histone H3K4 methyltransferase activity"/>
    <property type="evidence" value="ECO:0007669"/>
    <property type="project" value="InterPro"/>
</dbReference>
<dbReference type="FunFam" id="3.30.40.10:FF:000070">
    <property type="entry name" value="Histone-lysine N-methyltransferase"/>
    <property type="match status" value="1"/>
</dbReference>
<dbReference type="PROSITE" id="PS01359">
    <property type="entry name" value="ZF_PHD_1"/>
    <property type="match status" value="1"/>
</dbReference>
<keyword evidence="5" id="KW-0862">Zinc</keyword>
<keyword evidence="6" id="KW-0805">Transcription regulation</keyword>
<feature type="region of interest" description="Disordered" evidence="10">
    <location>
        <begin position="1256"/>
        <end position="1411"/>
    </location>
</feature>
<dbReference type="EMBL" id="JAINUG010000334">
    <property type="protein sequence ID" value="KAJ8378008.1"/>
    <property type="molecule type" value="Genomic_DNA"/>
</dbReference>
<feature type="compositionally biased region" description="Low complexity" evidence="10">
    <location>
        <begin position="1914"/>
        <end position="1948"/>
    </location>
</feature>
<dbReference type="PROSITE" id="PS00354">
    <property type="entry name" value="HMGI_Y"/>
    <property type="match status" value="1"/>
</dbReference>
<dbReference type="Pfam" id="PF00628">
    <property type="entry name" value="PHD"/>
    <property type="match status" value="3"/>
</dbReference>
<dbReference type="FunFam" id="3.30.40.10:FF:000095">
    <property type="entry name" value="Histone-lysine N-methyltransferase 2C"/>
    <property type="match status" value="1"/>
</dbReference>
<dbReference type="CDD" id="cd15509">
    <property type="entry name" value="PHD1_KMT2C_like"/>
    <property type="match status" value="1"/>
</dbReference>
<evidence type="ECO:0000256" key="5">
    <source>
        <dbReference type="ARBA" id="ARBA00022833"/>
    </source>
</evidence>
<reference evidence="14" key="1">
    <citation type="journal article" date="2023" name="Science">
        <title>Genome structures resolve the early diversification of teleost fishes.</title>
        <authorList>
            <person name="Parey E."/>
            <person name="Louis A."/>
            <person name="Montfort J."/>
            <person name="Bouchez O."/>
            <person name="Roques C."/>
            <person name="Iampietro C."/>
            <person name="Lluch J."/>
            <person name="Castinel A."/>
            <person name="Donnadieu C."/>
            <person name="Desvignes T."/>
            <person name="Floi Bucao C."/>
            <person name="Jouanno E."/>
            <person name="Wen M."/>
            <person name="Mejri S."/>
            <person name="Dirks R."/>
            <person name="Jansen H."/>
            <person name="Henkel C."/>
            <person name="Chen W.J."/>
            <person name="Zahm M."/>
            <person name="Cabau C."/>
            <person name="Klopp C."/>
            <person name="Thompson A.W."/>
            <person name="Robinson-Rechavi M."/>
            <person name="Braasch I."/>
            <person name="Lecointre G."/>
            <person name="Bobe J."/>
            <person name="Postlethwait J.H."/>
            <person name="Berthelot C."/>
            <person name="Roest Crollius H."/>
            <person name="Guiguen Y."/>
        </authorList>
    </citation>
    <scope>NUCLEOTIDE SEQUENCE</scope>
    <source>
        <strain evidence="14">NC1722</strain>
    </source>
</reference>
<dbReference type="InterPro" id="IPR019786">
    <property type="entry name" value="Zinc_finger_PHD-type_CS"/>
</dbReference>
<evidence type="ECO:0000313" key="14">
    <source>
        <dbReference type="EMBL" id="KAJ8378008.1"/>
    </source>
</evidence>
<feature type="compositionally biased region" description="Basic residues" evidence="10">
    <location>
        <begin position="908"/>
        <end position="922"/>
    </location>
</feature>
<dbReference type="InterPro" id="IPR037877">
    <property type="entry name" value="PHD3_KMT2C"/>
</dbReference>
<dbReference type="Pfam" id="PF13771">
    <property type="entry name" value="zf-HC5HC2H"/>
    <property type="match status" value="1"/>
</dbReference>
<feature type="compositionally biased region" description="Polar residues" evidence="10">
    <location>
        <begin position="949"/>
        <end position="960"/>
    </location>
</feature>
<name>A0AAD7W3G9_9TELE</name>
<proteinExistence type="predicted"/>
<dbReference type="GO" id="GO:0008270">
    <property type="term" value="F:zinc ion binding"/>
    <property type="evidence" value="ECO:0007669"/>
    <property type="project" value="UniProtKB-KW"/>
</dbReference>
<organism evidence="14 15">
    <name type="scientific">Aldrovandia affinis</name>
    <dbReference type="NCBI Taxonomy" id="143900"/>
    <lineage>
        <taxon>Eukaryota</taxon>
        <taxon>Metazoa</taxon>
        <taxon>Chordata</taxon>
        <taxon>Craniata</taxon>
        <taxon>Vertebrata</taxon>
        <taxon>Euteleostomi</taxon>
        <taxon>Actinopterygii</taxon>
        <taxon>Neopterygii</taxon>
        <taxon>Teleostei</taxon>
        <taxon>Notacanthiformes</taxon>
        <taxon>Halosauridae</taxon>
        <taxon>Aldrovandia</taxon>
    </lineage>
</organism>
<dbReference type="FunFam" id="1.10.30.10:FF:000009">
    <property type="entry name" value="Histone-lysine N-methyltransferase"/>
    <property type="match status" value="1"/>
</dbReference>
<dbReference type="InterPro" id="IPR000637">
    <property type="entry name" value="HMGI/Y_DNA-bd_CS"/>
</dbReference>
<feature type="compositionally biased region" description="Low complexity" evidence="10">
    <location>
        <begin position="1469"/>
        <end position="1486"/>
    </location>
</feature>
<evidence type="ECO:0000313" key="15">
    <source>
        <dbReference type="Proteomes" id="UP001221898"/>
    </source>
</evidence>
<dbReference type="PROSITE" id="PS51805">
    <property type="entry name" value="EPHD"/>
    <property type="match status" value="1"/>
</dbReference>
<feature type="compositionally biased region" description="Low complexity" evidence="10">
    <location>
        <begin position="2001"/>
        <end position="2025"/>
    </location>
</feature>
<feature type="compositionally biased region" description="Pro residues" evidence="10">
    <location>
        <begin position="1626"/>
        <end position="1643"/>
    </location>
</feature>
<dbReference type="CDD" id="cd15594">
    <property type="entry name" value="PHD2_KMT2C"/>
    <property type="match status" value="1"/>
</dbReference>
<dbReference type="Proteomes" id="UP001221898">
    <property type="component" value="Unassembled WGS sequence"/>
</dbReference>
<feature type="region of interest" description="Disordered" evidence="10">
    <location>
        <begin position="1874"/>
        <end position="2121"/>
    </location>
</feature>
<evidence type="ECO:0000256" key="8">
    <source>
        <dbReference type="ARBA" id="ARBA00023242"/>
    </source>
</evidence>
<feature type="compositionally biased region" description="Low complexity" evidence="10">
    <location>
        <begin position="22"/>
        <end position="33"/>
    </location>
</feature>
<dbReference type="GO" id="GO:0044666">
    <property type="term" value="C:MLL3/4 complex"/>
    <property type="evidence" value="ECO:0007669"/>
    <property type="project" value="InterPro"/>
</dbReference>
<dbReference type="Gene3D" id="2.60.120.650">
    <property type="entry name" value="Cupin"/>
    <property type="match status" value="1"/>
</dbReference>
<evidence type="ECO:0000259" key="12">
    <source>
        <dbReference type="PROSITE" id="PS50089"/>
    </source>
</evidence>
<feature type="domain" description="PHD-type" evidence="11">
    <location>
        <begin position="527"/>
        <end position="583"/>
    </location>
</feature>
<dbReference type="InterPro" id="IPR001841">
    <property type="entry name" value="Znf_RING"/>
</dbReference>
<dbReference type="FunFam" id="3.30.40.10:FF:001142">
    <property type="entry name" value="Histone-lysine N-methyltransferase"/>
    <property type="match status" value="1"/>
</dbReference>
<feature type="compositionally biased region" description="Polar residues" evidence="10">
    <location>
        <begin position="262"/>
        <end position="271"/>
    </location>
</feature>